<dbReference type="GO" id="GO:0016593">
    <property type="term" value="C:Cdc73/Paf1 complex"/>
    <property type="evidence" value="ECO:0007669"/>
    <property type="project" value="TreeGrafter"/>
</dbReference>
<dbReference type="STRING" id="106549.A0A540N135"/>
<evidence type="ECO:0000313" key="5">
    <source>
        <dbReference type="Proteomes" id="UP000315295"/>
    </source>
</evidence>
<gene>
    <name evidence="4" type="ORF">C1H46_009587</name>
</gene>
<evidence type="ECO:0000256" key="3">
    <source>
        <dbReference type="SAM" id="MobiDB-lite"/>
    </source>
</evidence>
<organism evidence="4 5">
    <name type="scientific">Malus baccata</name>
    <name type="common">Siberian crab apple</name>
    <name type="synonym">Pyrus baccata</name>
    <dbReference type="NCBI Taxonomy" id="106549"/>
    <lineage>
        <taxon>Eukaryota</taxon>
        <taxon>Viridiplantae</taxon>
        <taxon>Streptophyta</taxon>
        <taxon>Embryophyta</taxon>
        <taxon>Tracheophyta</taxon>
        <taxon>Spermatophyta</taxon>
        <taxon>Magnoliopsida</taxon>
        <taxon>eudicotyledons</taxon>
        <taxon>Gunneridae</taxon>
        <taxon>Pentapetalae</taxon>
        <taxon>rosids</taxon>
        <taxon>fabids</taxon>
        <taxon>Rosales</taxon>
        <taxon>Rosaceae</taxon>
        <taxon>Amygdaloideae</taxon>
        <taxon>Maleae</taxon>
        <taxon>Malus</taxon>
    </lineage>
</organism>
<dbReference type="GO" id="GO:0006368">
    <property type="term" value="P:transcription elongation by RNA polymerase II"/>
    <property type="evidence" value="ECO:0007669"/>
    <property type="project" value="TreeGrafter"/>
</dbReference>
<evidence type="ECO:0000256" key="2">
    <source>
        <dbReference type="ARBA" id="ARBA00022803"/>
    </source>
</evidence>
<keyword evidence="5" id="KW-1185">Reference proteome</keyword>
<dbReference type="AlphaFoldDB" id="A0A540N135"/>
<feature type="compositionally biased region" description="Basic and acidic residues" evidence="3">
    <location>
        <begin position="153"/>
        <end position="167"/>
    </location>
</feature>
<dbReference type="InterPro" id="IPR031101">
    <property type="entry name" value="Ctr9"/>
</dbReference>
<dbReference type="GO" id="GO:0000993">
    <property type="term" value="F:RNA polymerase II complex binding"/>
    <property type="evidence" value="ECO:0007669"/>
    <property type="project" value="TreeGrafter"/>
</dbReference>
<feature type="compositionally biased region" description="Acidic residues" evidence="3">
    <location>
        <begin position="198"/>
        <end position="216"/>
    </location>
</feature>
<feature type="region of interest" description="Disordered" evidence="3">
    <location>
        <begin position="153"/>
        <end position="306"/>
    </location>
</feature>
<dbReference type="PANTHER" id="PTHR14027:SF2">
    <property type="entry name" value="RNA POLYMERASE-ASSOCIATED PROTEIN CTR9 HOMOLOG"/>
    <property type="match status" value="1"/>
</dbReference>
<dbReference type="Proteomes" id="UP000315295">
    <property type="component" value="Unassembled WGS sequence"/>
</dbReference>
<keyword evidence="2" id="KW-0802">TPR repeat</keyword>
<feature type="compositionally biased region" description="Polar residues" evidence="3">
    <location>
        <begin position="275"/>
        <end position="290"/>
    </location>
</feature>
<name>A0A540N135_MALBA</name>
<reference evidence="4 5" key="1">
    <citation type="journal article" date="2019" name="G3 (Bethesda)">
        <title>Sequencing of a Wild Apple (Malus baccata) Genome Unravels the Differences Between Cultivated and Wild Apple Species Regarding Disease Resistance and Cold Tolerance.</title>
        <authorList>
            <person name="Chen X."/>
        </authorList>
    </citation>
    <scope>NUCLEOTIDE SEQUENCE [LARGE SCALE GENOMIC DNA]</scope>
    <source>
        <strain evidence="5">cv. Shandingzi</strain>
        <tissue evidence="4">Leaves</tissue>
    </source>
</reference>
<protein>
    <submittedName>
        <fullName evidence="4">Uncharacterized protein</fullName>
    </submittedName>
</protein>
<proteinExistence type="predicted"/>
<keyword evidence="1" id="KW-0677">Repeat</keyword>
<sequence length="306" mass="35141">MPPYLWCGNWNYFAAIRNEKRNPKLEELSTKVLSQHSANLYAANGAGVVFAEKSHFDVSKDIFTQMPDVWINLAHVYFAQGNFALAVKMVWATVAELENASLDAARVHFKADEHEERKIKHKQQVARQMTLAEEVRRKAEEQRKFQLERRMQEDELKRVRQQEEQFARIKGRHSEKRRRKGGKRRKKDKHSTSRYEMEGAEAEMMDDQEEPEDEDANMNYGEPTGQMNEQDDEENVQDPLAAAGLEDSDADEEAAQSTARRRRAFSEPGDDEQPEQQPESSPVRENSAELQSDGEGRKGSTVAVIS</sequence>
<evidence type="ECO:0000256" key="1">
    <source>
        <dbReference type="ARBA" id="ARBA00022737"/>
    </source>
</evidence>
<comment type="caution">
    <text evidence="4">The sequence shown here is derived from an EMBL/GenBank/DDBJ whole genome shotgun (WGS) entry which is preliminary data.</text>
</comment>
<feature type="compositionally biased region" description="Basic residues" evidence="3">
    <location>
        <begin position="169"/>
        <end position="189"/>
    </location>
</feature>
<evidence type="ECO:0000313" key="4">
    <source>
        <dbReference type="EMBL" id="TQE04734.1"/>
    </source>
</evidence>
<dbReference type="EMBL" id="VIEB01000134">
    <property type="protein sequence ID" value="TQE04734.1"/>
    <property type="molecule type" value="Genomic_DNA"/>
</dbReference>
<dbReference type="PANTHER" id="PTHR14027">
    <property type="entry name" value="RNA POLYMERASE-ASSOCIATED PROTEIN CTR9"/>
    <property type="match status" value="1"/>
</dbReference>
<dbReference type="GO" id="GO:0006355">
    <property type="term" value="P:regulation of DNA-templated transcription"/>
    <property type="evidence" value="ECO:0007669"/>
    <property type="project" value="InterPro"/>
</dbReference>
<accession>A0A540N135</accession>